<organism evidence="6 7">
    <name type="scientific">Lasallia pustulata</name>
    <dbReference type="NCBI Taxonomy" id="136370"/>
    <lineage>
        <taxon>Eukaryota</taxon>
        <taxon>Fungi</taxon>
        <taxon>Dikarya</taxon>
        <taxon>Ascomycota</taxon>
        <taxon>Pezizomycotina</taxon>
        <taxon>Lecanoromycetes</taxon>
        <taxon>OSLEUM clade</taxon>
        <taxon>Umbilicariomycetidae</taxon>
        <taxon>Umbilicariales</taxon>
        <taxon>Umbilicariaceae</taxon>
        <taxon>Lasallia</taxon>
    </lineage>
</organism>
<name>A0A1W5CWT4_9LECA</name>
<dbReference type="AlphaFoldDB" id="A0A1W5CWT4"/>
<dbReference type="InterPro" id="IPR050327">
    <property type="entry name" value="Proton-linked_MCT"/>
</dbReference>
<dbReference type="CDD" id="cd17352">
    <property type="entry name" value="MFS_MCT_SLC16"/>
    <property type="match status" value="1"/>
</dbReference>
<evidence type="ECO:0000256" key="3">
    <source>
        <dbReference type="SAM" id="MobiDB-lite"/>
    </source>
</evidence>
<keyword evidence="7" id="KW-1185">Reference proteome</keyword>
<dbReference type="EMBL" id="FWEW01000649">
    <property type="protein sequence ID" value="SLM35323.1"/>
    <property type="molecule type" value="Genomic_DNA"/>
</dbReference>
<feature type="transmembrane region" description="Helical" evidence="4">
    <location>
        <begin position="450"/>
        <end position="475"/>
    </location>
</feature>
<comment type="similarity">
    <text evidence="2">Belongs to the major facilitator superfamily. Monocarboxylate porter (TC 2.A.1.13) family.</text>
</comment>
<feature type="transmembrane region" description="Helical" evidence="4">
    <location>
        <begin position="248"/>
        <end position="269"/>
    </location>
</feature>
<feature type="transmembrane region" description="Helical" evidence="4">
    <location>
        <begin position="420"/>
        <end position="444"/>
    </location>
</feature>
<feature type="compositionally biased region" description="Polar residues" evidence="3">
    <location>
        <begin position="30"/>
        <end position="47"/>
    </location>
</feature>
<keyword evidence="4" id="KW-1133">Transmembrane helix</keyword>
<dbReference type="InterPro" id="IPR020846">
    <property type="entry name" value="MFS_dom"/>
</dbReference>
<feature type="compositionally biased region" description="Polar residues" evidence="3">
    <location>
        <begin position="62"/>
        <end position="74"/>
    </location>
</feature>
<evidence type="ECO:0000256" key="4">
    <source>
        <dbReference type="SAM" id="Phobius"/>
    </source>
</evidence>
<evidence type="ECO:0000256" key="1">
    <source>
        <dbReference type="ARBA" id="ARBA00004141"/>
    </source>
</evidence>
<dbReference type="InterPro" id="IPR036259">
    <property type="entry name" value="MFS_trans_sf"/>
</dbReference>
<comment type="subcellular location">
    <subcellularLocation>
        <location evidence="1">Membrane</location>
        <topology evidence="1">Multi-pass membrane protein</topology>
    </subcellularLocation>
</comment>
<dbReference type="Proteomes" id="UP000192927">
    <property type="component" value="Unassembled WGS sequence"/>
</dbReference>
<feature type="transmembrane region" description="Helical" evidence="4">
    <location>
        <begin position="131"/>
        <end position="149"/>
    </location>
</feature>
<accession>A0A1W5CWT4</accession>
<dbReference type="Gene3D" id="1.20.1250.20">
    <property type="entry name" value="MFS general substrate transporter like domains"/>
    <property type="match status" value="2"/>
</dbReference>
<evidence type="ECO:0000256" key="2">
    <source>
        <dbReference type="ARBA" id="ARBA00006727"/>
    </source>
</evidence>
<feature type="domain" description="Major facilitator superfamily (MFS) profile" evidence="5">
    <location>
        <begin position="89"/>
        <end position="475"/>
    </location>
</feature>
<feature type="transmembrane region" description="Helical" evidence="4">
    <location>
        <begin position="161"/>
        <end position="183"/>
    </location>
</feature>
<dbReference type="Pfam" id="PF07690">
    <property type="entry name" value="MFS_1"/>
    <property type="match status" value="1"/>
</dbReference>
<feature type="transmembrane region" description="Helical" evidence="4">
    <location>
        <begin position="385"/>
        <end position="408"/>
    </location>
</feature>
<dbReference type="InterPro" id="IPR011701">
    <property type="entry name" value="MFS"/>
</dbReference>
<feature type="transmembrane region" description="Helical" evidence="4">
    <location>
        <begin position="195"/>
        <end position="214"/>
    </location>
</feature>
<reference evidence="7" key="1">
    <citation type="submission" date="2017-03" db="EMBL/GenBank/DDBJ databases">
        <authorList>
            <person name="Sharma R."/>
            <person name="Thines M."/>
        </authorList>
    </citation>
    <scope>NUCLEOTIDE SEQUENCE [LARGE SCALE GENOMIC DNA]</scope>
</reference>
<feature type="transmembrane region" description="Helical" evidence="4">
    <location>
        <begin position="294"/>
        <end position="316"/>
    </location>
</feature>
<proteinExistence type="inferred from homology"/>
<keyword evidence="4" id="KW-0472">Membrane</keyword>
<evidence type="ECO:0000313" key="7">
    <source>
        <dbReference type="Proteomes" id="UP000192927"/>
    </source>
</evidence>
<feature type="region of interest" description="Disordered" evidence="3">
    <location>
        <begin position="25"/>
        <end position="85"/>
    </location>
</feature>
<evidence type="ECO:0000259" key="5">
    <source>
        <dbReference type="PROSITE" id="PS50850"/>
    </source>
</evidence>
<feature type="transmembrane region" description="Helical" evidence="4">
    <location>
        <begin position="360"/>
        <end position="379"/>
    </location>
</feature>
<dbReference type="GO" id="GO:0022857">
    <property type="term" value="F:transmembrane transporter activity"/>
    <property type="evidence" value="ECO:0007669"/>
    <property type="project" value="InterPro"/>
</dbReference>
<dbReference type="PROSITE" id="PS50850">
    <property type="entry name" value="MFS"/>
    <property type="match status" value="1"/>
</dbReference>
<evidence type="ECO:0000313" key="6">
    <source>
        <dbReference type="EMBL" id="SLM35323.1"/>
    </source>
</evidence>
<dbReference type="GO" id="GO:0016020">
    <property type="term" value="C:membrane"/>
    <property type="evidence" value="ECO:0007669"/>
    <property type="project" value="UniProtKB-SubCell"/>
</dbReference>
<dbReference type="PANTHER" id="PTHR11360:SF177">
    <property type="entry name" value="RIBOFLAVIN TRANSPORTER MCH5"/>
    <property type="match status" value="1"/>
</dbReference>
<feature type="transmembrane region" description="Helical" evidence="4">
    <location>
        <begin position="90"/>
        <end position="111"/>
    </location>
</feature>
<dbReference type="PANTHER" id="PTHR11360">
    <property type="entry name" value="MONOCARBOXYLATE TRANSPORTER"/>
    <property type="match status" value="1"/>
</dbReference>
<protein>
    <submittedName>
        <fullName evidence="6">Major facilitator superfamily domain, general substrate transporter</fullName>
    </submittedName>
</protein>
<sequence length="484" mass="51726">MSKDTTNAEDTCLIYHRDIAISIPFPSPTLDPTQSPKRPTVINSNHATPPPSPHSEKALRSSKANSSAASTEPTPNDDEDDKFPEGGARAWSVAAGSFCALFAVFGVINSTAVFQEYFISHQLSGYSPGQVGWIFSLSLFLTFFCGNPIGPLFDAKGPKGLVLAGSVLSVMSMMLLGLCTKYWHFLLVYSVLNGLGGSLLNTPAIASIGHFFLLKRGNATGVAMTAGSLGGIIIPLMLQKLIPTVGFAWATRILGFILVALLALANLLIRSRLPRKKYEAVSALPDLAAFKDPIFSLVALGIFLLEWGLFIPLTYISSYALSHGASTAFGFQILALLNTGSFFGRVLAGWLADISGRFNMLIIMVSLCLIANLALWLPAGDSKPILIVFALFFGFASGSNLSLAPVCVGQLCNTENYGRYFSTCWMAVSFGTLTGVPIAGQILSASNGEYHGLIIFAGLSYALAMVCFVVSRILAVGWKLNKVY</sequence>
<feature type="transmembrane region" description="Helical" evidence="4">
    <location>
        <begin position="221"/>
        <end position="242"/>
    </location>
</feature>
<keyword evidence="4" id="KW-0812">Transmembrane</keyword>
<dbReference type="SUPFAM" id="SSF103473">
    <property type="entry name" value="MFS general substrate transporter"/>
    <property type="match status" value="1"/>
</dbReference>
<feature type="transmembrane region" description="Helical" evidence="4">
    <location>
        <begin position="328"/>
        <end position="348"/>
    </location>
</feature>